<dbReference type="SUPFAM" id="SSF82771">
    <property type="entry name" value="GIY-YIG endonuclease"/>
    <property type="match status" value="1"/>
</dbReference>
<dbReference type="RefSeq" id="WP_012662800.1">
    <property type="nucleotide sequence ID" value="NC_012108.1"/>
</dbReference>
<dbReference type="PANTHER" id="PTHR34477:SF1">
    <property type="entry name" value="UPF0213 PROTEIN YHBQ"/>
    <property type="match status" value="1"/>
</dbReference>
<dbReference type="OrthoDB" id="287318at2"/>
<accession>C0QGS6</accession>
<dbReference type="HOGENOM" id="CLU_135650_0_3_7"/>
<dbReference type="InterPro" id="IPR035901">
    <property type="entry name" value="GIY-YIG_endonuc_sf"/>
</dbReference>
<dbReference type="InterPro" id="IPR000305">
    <property type="entry name" value="GIY-YIG_endonuc"/>
</dbReference>
<evidence type="ECO:0000259" key="2">
    <source>
        <dbReference type="PROSITE" id="PS50164"/>
    </source>
</evidence>
<feature type="domain" description="GIY-YIG" evidence="2">
    <location>
        <begin position="1"/>
        <end position="77"/>
    </location>
</feature>
<evidence type="ECO:0000313" key="4">
    <source>
        <dbReference type="Proteomes" id="UP000000442"/>
    </source>
</evidence>
<dbReference type="InterPro" id="IPR050190">
    <property type="entry name" value="UPF0213_domain"/>
</dbReference>
<dbReference type="Pfam" id="PF01541">
    <property type="entry name" value="GIY-YIG"/>
    <property type="match status" value="1"/>
</dbReference>
<dbReference type="PANTHER" id="PTHR34477">
    <property type="entry name" value="UPF0213 PROTEIN YHBQ"/>
    <property type="match status" value="1"/>
</dbReference>
<dbReference type="EMBL" id="CP001087">
    <property type="protein sequence ID" value="ACN13551.1"/>
    <property type="molecule type" value="Genomic_DNA"/>
</dbReference>
<gene>
    <name evidence="3" type="ordered locus">HRM2_04330</name>
</gene>
<dbReference type="eggNOG" id="COG2827">
    <property type="taxonomic scope" value="Bacteria"/>
</dbReference>
<name>C0QGS6_DESAH</name>
<dbReference type="KEGG" id="dat:HRM2_04330"/>
<keyword evidence="4" id="KW-1185">Reference proteome</keyword>
<comment type="similarity">
    <text evidence="1">Belongs to the UPF0213 family.</text>
</comment>
<dbReference type="STRING" id="177437.HRM2_04330"/>
<sequence>MVWNVYLLRCNDGSLYCGVTTDVAARVATHNDGKGAKYTRSRLPVTLVAVSPDFTKQRAFQFEYRVKQLRAHEKCDVVMKGKCGGSGRRIKKNMGVVNKSVQELDK</sequence>
<dbReference type="CDD" id="cd10456">
    <property type="entry name" value="GIY-YIG_UPF0213"/>
    <property type="match status" value="1"/>
</dbReference>
<dbReference type="PROSITE" id="PS50164">
    <property type="entry name" value="GIY_YIG"/>
    <property type="match status" value="1"/>
</dbReference>
<protein>
    <recommendedName>
        <fullName evidence="2">GIY-YIG domain-containing protein</fullName>
    </recommendedName>
</protein>
<evidence type="ECO:0000313" key="3">
    <source>
        <dbReference type="EMBL" id="ACN13551.1"/>
    </source>
</evidence>
<dbReference type="Proteomes" id="UP000000442">
    <property type="component" value="Chromosome"/>
</dbReference>
<organism evidence="3 4">
    <name type="scientific">Desulforapulum autotrophicum (strain ATCC 43914 / DSM 3382 / VKM B-1955 / HRM2)</name>
    <name type="common">Desulfobacterium autotrophicum</name>
    <dbReference type="NCBI Taxonomy" id="177437"/>
    <lineage>
        <taxon>Bacteria</taxon>
        <taxon>Pseudomonadati</taxon>
        <taxon>Thermodesulfobacteriota</taxon>
        <taxon>Desulfobacteria</taxon>
        <taxon>Desulfobacterales</taxon>
        <taxon>Desulfobacteraceae</taxon>
        <taxon>Desulforapulum</taxon>
    </lineage>
</organism>
<dbReference type="Gene3D" id="3.40.1440.10">
    <property type="entry name" value="GIY-YIG endonuclease"/>
    <property type="match status" value="1"/>
</dbReference>
<proteinExistence type="inferred from homology"/>
<reference evidence="3 4" key="1">
    <citation type="journal article" date="2009" name="Environ. Microbiol.">
        <title>Genome sequence of Desulfobacterium autotrophicum HRM2, a marine sulfate reducer oxidizing organic carbon completely to carbon dioxide.</title>
        <authorList>
            <person name="Strittmatter A.W."/>
            <person name="Liesegang H."/>
            <person name="Rabus R."/>
            <person name="Decker I."/>
            <person name="Amann J."/>
            <person name="Andres S."/>
            <person name="Henne A."/>
            <person name="Fricke W.F."/>
            <person name="Martinez-Arias R."/>
            <person name="Bartels D."/>
            <person name="Goesmann A."/>
            <person name="Krause L."/>
            <person name="Puehler A."/>
            <person name="Klenk H.P."/>
            <person name="Richter M."/>
            <person name="Schuler M."/>
            <person name="Gloeckner F.O."/>
            <person name="Meyerdierks A."/>
            <person name="Gottschalk G."/>
            <person name="Amann R."/>
        </authorList>
    </citation>
    <scope>NUCLEOTIDE SEQUENCE [LARGE SCALE GENOMIC DNA]</scope>
    <source>
        <strain evidence="4">ATCC 43914 / DSM 3382 / HRM2</strain>
    </source>
</reference>
<evidence type="ECO:0000256" key="1">
    <source>
        <dbReference type="ARBA" id="ARBA00007435"/>
    </source>
</evidence>
<dbReference type="AlphaFoldDB" id="C0QGS6"/>